<name>A0A919PB95_9CELL</name>
<feature type="region of interest" description="Disordered" evidence="1">
    <location>
        <begin position="1"/>
        <end position="74"/>
    </location>
</feature>
<keyword evidence="3" id="KW-1185">Reference proteome</keyword>
<evidence type="ECO:0000313" key="2">
    <source>
        <dbReference type="EMBL" id="GIG36483.1"/>
    </source>
</evidence>
<evidence type="ECO:0000313" key="3">
    <source>
        <dbReference type="Proteomes" id="UP000642125"/>
    </source>
</evidence>
<evidence type="ECO:0000256" key="1">
    <source>
        <dbReference type="SAM" id="MobiDB-lite"/>
    </source>
</evidence>
<comment type="caution">
    <text evidence="2">The sequence shown here is derived from an EMBL/GenBank/DDBJ whole genome shotgun (WGS) entry which is preliminary data.</text>
</comment>
<feature type="compositionally biased region" description="Pro residues" evidence="1">
    <location>
        <begin position="16"/>
        <end position="27"/>
    </location>
</feature>
<proteinExistence type="predicted"/>
<organism evidence="2 3">
    <name type="scientific">Cellulomonas pakistanensis</name>
    <dbReference type="NCBI Taxonomy" id="992287"/>
    <lineage>
        <taxon>Bacteria</taxon>
        <taxon>Bacillati</taxon>
        <taxon>Actinomycetota</taxon>
        <taxon>Actinomycetes</taxon>
        <taxon>Micrococcales</taxon>
        <taxon>Cellulomonadaceae</taxon>
        <taxon>Cellulomonas</taxon>
    </lineage>
</organism>
<gene>
    <name evidence="2" type="ORF">Cpa01nite_18640</name>
</gene>
<accession>A0A919PB95</accession>
<dbReference type="EMBL" id="BONO01000012">
    <property type="protein sequence ID" value="GIG36483.1"/>
    <property type="molecule type" value="Genomic_DNA"/>
</dbReference>
<dbReference type="RefSeq" id="WP_203668503.1">
    <property type="nucleotide sequence ID" value="NZ_BONO01000012.1"/>
</dbReference>
<feature type="compositionally biased region" description="Gly residues" evidence="1">
    <location>
        <begin position="47"/>
        <end position="57"/>
    </location>
</feature>
<protein>
    <submittedName>
        <fullName evidence="2">Uncharacterized protein</fullName>
    </submittedName>
</protein>
<feature type="compositionally biased region" description="Basic and acidic residues" evidence="1">
    <location>
        <begin position="1"/>
        <end position="12"/>
    </location>
</feature>
<dbReference type="AlphaFoldDB" id="A0A919PB95"/>
<dbReference type="Proteomes" id="UP000642125">
    <property type="component" value="Unassembled WGS sequence"/>
</dbReference>
<sequence length="74" mass="7419">MTTTPDPRHEHTGTPSEPPTRPSSPGPDPDDVNQPDEAAHPTHGTGAATGAGTGTGTGTTQPTSPGPDPDDINR</sequence>
<reference evidence="2" key="1">
    <citation type="submission" date="2021-01" db="EMBL/GenBank/DDBJ databases">
        <title>Whole genome shotgun sequence of Cellulomonas pakistanensis NBRC 110800.</title>
        <authorList>
            <person name="Komaki H."/>
            <person name="Tamura T."/>
        </authorList>
    </citation>
    <scope>NUCLEOTIDE SEQUENCE</scope>
    <source>
        <strain evidence="2">NBRC 110800</strain>
    </source>
</reference>